<accession>A0AAU7TG44</accession>
<keyword evidence="2" id="KW-0472">Membrane</keyword>
<proteinExistence type="predicted"/>
<evidence type="ECO:0000256" key="2">
    <source>
        <dbReference type="SAM" id="Phobius"/>
    </source>
</evidence>
<evidence type="ECO:0000256" key="1">
    <source>
        <dbReference type="SAM" id="MobiDB-lite"/>
    </source>
</evidence>
<dbReference type="RefSeq" id="WP_350278591.1">
    <property type="nucleotide sequence ID" value="NZ_CP158165.1"/>
</dbReference>
<dbReference type="EMBL" id="CP158165">
    <property type="protein sequence ID" value="XBV25783.1"/>
    <property type="molecule type" value="Genomic_DNA"/>
</dbReference>
<protein>
    <recommendedName>
        <fullName evidence="4">Integral membrane protein</fullName>
    </recommendedName>
</protein>
<feature type="transmembrane region" description="Helical" evidence="2">
    <location>
        <begin position="72"/>
        <end position="93"/>
    </location>
</feature>
<feature type="transmembrane region" description="Helical" evidence="2">
    <location>
        <begin position="38"/>
        <end position="60"/>
    </location>
</feature>
<dbReference type="AlphaFoldDB" id="A0AAU7TG44"/>
<evidence type="ECO:0000313" key="3">
    <source>
        <dbReference type="EMBL" id="XBV25783.1"/>
    </source>
</evidence>
<evidence type="ECO:0008006" key="4">
    <source>
        <dbReference type="Google" id="ProtNLM"/>
    </source>
</evidence>
<organism evidence="3">
    <name type="scientific">Kribbella sp. HUAS MG21</name>
    <dbReference type="NCBI Taxonomy" id="3160966"/>
    <lineage>
        <taxon>Bacteria</taxon>
        <taxon>Bacillati</taxon>
        <taxon>Actinomycetota</taxon>
        <taxon>Actinomycetes</taxon>
        <taxon>Propionibacteriales</taxon>
        <taxon>Kribbellaceae</taxon>
        <taxon>Kribbella</taxon>
    </lineage>
</organism>
<name>A0AAU7TG44_9ACTN</name>
<reference evidence="3" key="1">
    <citation type="submission" date="2024-06" db="EMBL/GenBank/DDBJ databases">
        <title>Kribbella sp. strain HUAS MG21 genome sequences.</title>
        <authorList>
            <person name="Mo P."/>
        </authorList>
    </citation>
    <scope>NUCLEOTIDE SEQUENCE</scope>
    <source>
        <strain evidence="3">HUAS MG21</strain>
    </source>
</reference>
<keyword evidence="2" id="KW-1133">Transmembrane helix</keyword>
<sequence>MPKMKLGAAFYGLFAVGAVVSAVFIFRGDGEYAGADQWYLIARGMLLLLIGVMFGIGAVTRRGLMSDDGPRICRSGWIVMIALVGAEFVVFALGDDEGTFPSVVPALIAPGFQRMQEKYYEGRDEAERELNPTGPDEARPPSV</sequence>
<feature type="region of interest" description="Disordered" evidence="1">
    <location>
        <begin position="123"/>
        <end position="143"/>
    </location>
</feature>
<gene>
    <name evidence="3" type="ORF">ABN611_05025</name>
</gene>
<keyword evidence="2" id="KW-0812">Transmembrane</keyword>